<name>A0ABW3WH82_9RHOO</name>
<gene>
    <name evidence="2" type="ORF">ACFQ4M_16695</name>
</gene>
<keyword evidence="3" id="KW-1185">Reference proteome</keyword>
<evidence type="ECO:0000313" key="3">
    <source>
        <dbReference type="Proteomes" id="UP001597158"/>
    </source>
</evidence>
<organism evidence="2 3">
    <name type="scientific">Thauera mechernichensis</name>
    <dbReference type="NCBI Taxonomy" id="82788"/>
    <lineage>
        <taxon>Bacteria</taxon>
        <taxon>Pseudomonadati</taxon>
        <taxon>Pseudomonadota</taxon>
        <taxon>Betaproteobacteria</taxon>
        <taxon>Rhodocyclales</taxon>
        <taxon>Zoogloeaceae</taxon>
        <taxon>Thauera</taxon>
    </lineage>
</organism>
<dbReference type="Proteomes" id="UP001597158">
    <property type="component" value="Unassembled WGS sequence"/>
</dbReference>
<evidence type="ECO:0000256" key="1">
    <source>
        <dbReference type="SAM" id="MobiDB-lite"/>
    </source>
</evidence>
<feature type="compositionally biased region" description="Low complexity" evidence="1">
    <location>
        <begin position="42"/>
        <end position="58"/>
    </location>
</feature>
<feature type="non-terminal residue" evidence="2">
    <location>
        <position position="1"/>
    </location>
</feature>
<proteinExistence type="predicted"/>
<comment type="caution">
    <text evidence="2">The sequence shown here is derived from an EMBL/GenBank/DDBJ whole genome shotgun (WGS) entry which is preliminary data.</text>
</comment>
<evidence type="ECO:0008006" key="4">
    <source>
        <dbReference type="Google" id="ProtNLM"/>
    </source>
</evidence>
<protein>
    <recommendedName>
        <fullName evidence="4">Methyl-accepting chemotaxis protein</fullName>
    </recommendedName>
</protein>
<feature type="region of interest" description="Disordered" evidence="1">
    <location>
        <begin position="28"/>
        <end position="74"/>
    </location>
</feature>
<sequence length="87" mass="9133">SEELAATAEELGGQAGQLQELMGFFSVGSDDATSRRSTARKPAAAVSPPSPAPTASDSAPRRNTARTNSRLKIGKSISFSESDFEKF</sequence>
<accession>A0ABW3WH82</accession>
<evidence type="ECO:0000313" key="2">
    <source>
        <dbReference type="EMBL" id="MFD1265215.1"/>
    </source>
</evidence>
<reference evidence="3" key="1">
    <citation type="journal article" date="2019" name="Int. J. Syst. Evol. Microbiol.">
        <title>The Global Catalogue of Microorganisms (GCM) 10K type strain sequencing project: providing services to taxonomists for standard genome sequencing and annotation.</title>
        <authorList>
            <consortium name="The Broad Institute Genomics Platform"/>
            <consortium name="The Broad Institute Genome Sequencing Center for Infectious Disease"/>
            <person name="Wu L."/>
            <person name="Ma J."/>
        </authorList>
    </citation>
    <scope>NUCLEOTIDE SEQUENCE [LARGE SCALE GENOMIC DNA]</scope>
    <source>
        <strain evidence="3">CCUG 48884</strain>
    </source>
</reference>
<dbReference type="EMBL" id="JBHTMC010000030">
    <property type="protein sequence ID" value="MFD1265215.1"/>
    <property type="molecule type" value="Genomic_DNA"/>
</dbReference>